<dbReference type="Proteomes" id="UP000092460">
    <property type="component" value="Unassembled WGS sequence"/>
</dbReference>
<name>A0A1B0BDS4_9MUSC</name>
<dbReference type="EMBL" id="JXJN01012652">
    <property type="status" value="NOT_ANNOTATED_CDS"/>
    <property type="molecule type" value="Genomic_DNA"/>
</dbReference>
<reference evidence="1" key="2">
    <citation type="submission" date="2020-05" db="UniProtKB">
        <authorList>
            <consortium name="EnsemblMetazoa"/>
        </authorList>
    </citation>
    <scope>IDENTIFICATION</scope>
    <source>
        <strain evidence="1">IAEA</strain>
    </source>
</reference>
<reference evidence="2" key="1">
    <citation type="submission" date="2015-01" db="EMBL/GenBank/DDBJ databases">
        <authorList>
            <person name="Aksoy S."/>
            <person name="Warren W."/>
            <person name="Wilson R.K."/>
        </authorList>
    </citation>
    <scope>NUCLEOTIDE SEQUENCE [LARGE SCALE GENOMIC DNA]</scope>
    <source>
        <strain evidence="2">IAEA</strain>
    </source>
</reference>
<proteinExistence type="predicted"/>
<accession>A0A1B0BDS4</accession>
<dbReference type="EnsemblMetazoa" id="GPPI026825-RA">
    <property type="protein sequence ID" value="GPPI026825-PA"/>
    <property type="gene ID" value="GPPI026825"/>
</dbReference>
<keyword evidence="2" id="KW-1185">Reference proteome</keyword>
<protein>
    <submittedName>
        <fullName evidence="1">Uncharacterized protein</fullName>
    </submittedName>
</protein>
<organism evidence="1 2">
    <name type="scientific">Glossina palpalis gambiensis</name>
    <dbReference type="NCBI Taxonomy" id="67801"/>
    <lineage>
        <taxon>Eukaryota</taxon>
        <taxon>Metazoa</taxon>
        <taxon>Ecdysozoa</taxon>
        <taxon>Arthropoda</taxon>
        <taxon>Hexapoda</taxon>
        <taxon>Insecta</taxon>
        <taxon>Pterygota</taxon>
        <taxon>Neoptera</taxon>
        <taxon>Endopterygota</taxon>
        <taxon>Diptera</taxon>
        <taxon>Brachycera</taxon>
        <taxon>Muscomorpha</taxon>
        <taxon>Hippoboscoidea</taxon>
        <taxon>Glossinidae</taxon>
        <taxon>Glossina</taxon>
    </lineage>
</organism>
<dbReference type="VEuPathDB" id="VectorBase:GPPI026825"/>
<evidence type="ECO:0000313" key="2">
    <source>
        <dbReference type="Proteomes" id="UP000092460"/>
    </source>
</evidence>
<evidence type="ECO:0000313" key="1">
    <source>
        <dbReference type="EnsemblMetazoa" id="GPPI026825-PA"/>
    </source>
</evidence>
<sequence length="114" mass="12264">MKNRPVTSNIVSEWEDSVVFDSDDPDFCNVLAGAVVNGNPVNGTSSGTIRMPPPPLLDALSNSNVVGSFNFKARGLTVFHAFSTQSQLNVGQIVRDVRQDNAVVSQNDQGKDQD</sequence>
<dbReference type="AlphaFoldDB" id="A0A1B0BDS4"/>
<dbReference type="EMBL" id="JXJN01012651">
    <property type="status" value="NOT_ANNOTATED_CDS"/>
    <property type="molecule type" value="Genomic_DNA"/>
</dbReference>